<organism evidence="1 2">
    <name type="scientific">Candidatus Termititenax dinenymphae</name>
    <dbReference type="NCBI Taxonomy" id="2218523"/>
    <lineage>
        <taxon>Bacteria</taxon>
        <taxon>Bacillati</taxon>
        <taxon>Candidatus Margulisiibacteriota</taxon>
        <taxon>Candidatus Termititenacia</taxon>
        <taxon>Candidatus Termititenacales</taxon>
        <taxon>Candidatus Termititenacaceae</taxon>
        <taxon>Candidatus Termititenax</taxon>
    </lineage>
</organism>
<accession>A0A388TJD6</accession>
<proteinExistence type="predicted"/>
<evidence type="ECO:0000313" key="1">
    <source>
        <dbReference type="EMBL" id="GBR77389.1"/>
    </source>
</evidence>
<comment type="caution">
    <text evidence="1">The sequence shown here is derived from an EMBL/GenBank/DDBJ whole genome shotgun (WGS) entry which is preliminary data.</text>
</comment>
<dbReference type="AlphaFoldDB" id="A0A388TJD6"/>
<evidence type="ECO:0000313" key="2">
    <source>
        <dbReference type="Proteomes" id="UP000282196"/>
    </source>
</evidence>
<sequence length="110" mass="12600">MSKTPSKTKIKNNSKVSASTPTQKILSELEVFGDQRFYFCNGQIVSRLNELPQILRNIDDSTFNYHINQTKNDIASWIRDVFLQKDLAAQITKSRNRTEIVAALEKVLAR</sequence>
<protein>
    <submittedName>
        <fullName evidence="1">Uncharacterized protein</fullName>
    </submittedName>
</protein>
<dbReference type="Proteomes" id="UP000282196">
    <property type="component" value="Unassembled WGS sequence"/>
</dbReference>
<name>A0A388TJD6_9BACT</name>
<keyword evidence="2" id="KW-1185">Reference proteome</keyword>
<reference evidence="1 2" key="1">
    <citation type="journal article" date="2019" name="ISME J.">
        <title>Genome analyses of uncultured TG2/ZB3 bacteria in 'Margulisbacteria' specifically attached to ectosymbiotic spirochetes of protists in the termite gut.</title>
        <authorList>
            <person name="Utami Y.D."/>
            <person name="Kuwahara H."/>
            <person name="Igai K."/>
            <person name="Murakami T."/>
            <person name="Sugaya K."/>
            <person name="Morikawa T."/>
            <person name="Nagura Y."/>
            <person name="Yuki M."/>
            <person name="Deevong P."/>
            <person name="Inoue T."/>
            <person name="Kihara K."/>
            <person name="Lo N."/>
            <person name="Yamada A."/>
            <person name="Ohkuma M."/>
            <person name="Hongoh Y."/>
        </authorList>
    </citation>
    <scope>NUCLEOTIDE SEQUENCE [LARGE SCALE GENOMIC DNA]</scope>
    <source>
        <strain evidence="1">RsDinE6-01</strain>
    </source>
</reference>
<gene>
    <name evidence="1" type="ORF">RDn1_048</name>
</gene>
<dbReference type="EMBL" id="BGZP01000001">
    <property type="protein sequence ID" value="GBR77389.1"/>
    <property type="molecule type" value="Genomic_DNA"/>
</dbReference>